<name>A0ABS4HH13_9BACI</name>
<accession>A0ABS4HH13</accession>
<dbReference type="InterPro" id="IPR014001">
    <property type="entry name" value="Helicase_ATP-bd"/>
</dbReference>
<gene>
    <name evidence="2" type="ORF">J2Z82_002845</name>
</gene>
<keyword evidence="3" id="KW-1185">Reference proteome</keyword>
<dbReference type="Proteomes" id="UP001519328">
    <property type="component" value="Unassembled WGS sequence"/>
</dbReference>
<evidence type="ECO:0000313" key="2">
    <source>
        <dbReference type="EMBL" id="MBP1949889.1"/>
    </source>
</evidence>
<evidence type="ECO:0000313" key="3">
    <source>
        <dbReference type="Proteomes" id="UP001519328"/>
    </source>
</evidence>
<dbReference type="InterPro" id="IPR027417">
    <property type="entry name" value="P-loop_NTPase"/>
</dbReference>
<dbReference type="EMBL" id="JAGGKK010000016">
    <property type="protein sequence ID" value="MBP1949889.1"/>
    <property type="molecule type" value="Genomic_DNA"/>
</dbReference>
<dbReference type="SUPFAM" id="SSF52540">
    <property type="entry name" value="P-loop containing nucleoside triphosphate hydrolases"/>
    <property type="match status" value="2"/>
</dbReference>
<dbReference type="SMART" id="SM00487">
    <property type="entry name" value="DEXDc"/>
    <property type="match status" value="1"/>
</dbReference>
<reference evidence="2 3" key="1">
    <citation type="submission" date="2021-03" db="EMBL/GenBank/DDBJ databases">
        <title>Genomic Encyclopedia of Type Strains, Phase IV (KMG-IV): sequencing the most valuable type-strain genomes for metagenomic binning, comparative biology and taxonomic classification.</title>
        <authorList>
            <person name="Goeker M."/>
        </authorList>
    </citation>
    <scope>NUCLEOTIDE SEQUENCE [LARGE SCALE GENOMIC DNA]</scope>
    <source>
        <strain evidence="2 3">DSM 21085</strain>
    </source>
</reference>
<protein>
    <recommendedName>
        <fullName evidence="1">Helicase ATP-binding domain-containing protein</fullName>
    </recommendedName>
</protein>
<organism evidence="2 3">
    <name type="scientific">Virgibacillus litoralis</name>
    <dbReference type="NCBI Taxonomy" id="578221"/>
    <lineage>
        <taxon>Bacteria</taxon>
        <taxon>Bacillati</taxon>
        <taxon>Bacillota</taxon>
        <taxon>Bacilli</taxon>
        <taxon>Bacillales</taxon>
        <taxon>Bacillaceae</taxon>
        <taxon>Virgibacillus</taxon>
    </lineage>
</organism>
<dbReference type="RefSeq" id="WP_209481367.1">
    <property type="nucleotide sequence ID" value="NZ_JAGGKK010000016.1"/>
</dbReference>
<proteinExistence type="predicted"/>
<sequence length="1088" mass="126295">MIDLVRKEEEILSGLKDFQKATVDRVYSLFTNEFNRVLVADEVGLGKTMVARGVIAKIARYHEERLQDDLFKVVYVCSNSNIAGQNLAKLKIDQRVTLDGLSDTRLSMQHIKIFEDTFDPQIKENYIQLIPLTPSTSFDMTGGCGSVLERALIYSVLKRYQPLEPYLNEFDKLMTDKATGSWEQKKEEYGDRVEACDEKSDGEYLNVMLEKVDEFFQQEPFLLNEIANLSDVIQREWVPGRRVNGATRVIQKLRKMMAEISVDLIDADLVIMDEFQRFPELINADGESETAMLASKFFNSPKADANDVKILLLSATPYKPYSTLEEISETGSDEHYKEFMQVTDFLFEKHTEHRQQFKEVWRNFSYALSQISEQDFSMIIAKKQEAEDSLYKGIARTERILEEGTNEIAEASVDKTPLEITQDDVSSYIEMDSLLQDIGLKDKVPVEYVKSAPFLMSFMDRYKLKQKISQSIMENPGNNKLANNPLMWIDKKTIDRYGKLRETNARLTKLKEVALSKNAERLMWIPPSLPYYEFDGAYSGQSRFSKVLVFSAWEMVPRTIATLLSYDAERRTVGELVKQIPRKKRSKVHKYFHPRRFPSPRLTFVMKDNAPSNMNHLSLLYPSVTLKKLFDPIDVLNRNLSLDEIREEIKDKLHLLLGKIEYEPSENVSRQDERWYYFAPVLFDLEEDIIQEWFNSDYLLSTLADNEEERHSGDTVALEKHFEEVRKIFHNNELPILGKQPDDLLDVLATMVLASPAVCSLRLLENPDSDSLPYAVQLAKIIVDRFNSQEAISIVELEYGKKDNNAHWKNVLKYGVSGNMQAMLDEYAHMLLEEGGLNKVEEQERNKQLVKTMSKSLNTHTASYNVDTYRTFKNRVMNDQKKGNQYIKMRTNYAVGFYDTRNEDNTLNRKENIRLSFNSPFRPFVLATTSIGQEGLDFHYYCRKIMHWNLPSNPIDLEQRDGRINRYKGHNIRQNIASKYGDISFTKNVWQEMFTAANQIERDSQTSELVPFWSLAGNQDINIERIFPLYPISRDGAKYNRLMKILALYRLSLGQARQEDLLENLQKNNFDEDQLKDLFMNLSPFSKK</sequence>
<feature type="domain" description="Helicase ATP-binding" evidence="1">
    <location>
        <begin position="11"/>
        <end position="339"/>
    </location>
</feature>
<dbReference type="Gene3D" id="3.40.50.300">
    <property type="entry name" value="P-loop containing nucleotide triphosphate hydrolases"/>
    <property type="match status" value="2"/>
</dbReference>
<evidence type="ECO:0000259" key="1">
    <source>
        <dbReference type="SMART" id="SM00487"/>
    </source>
</evidence>
<comment type="caution">
    <text evidence="2">The sequence shown here is derived from an EMBL/GenBank/DDBJ whole genome shotgun (WGS) entry which is preliminary data.</text>
</comment>